<name>A0A645CB51_9ZZZZ</name>
<dbReference type="AlphaFoldDB" id="A0A645CB51"/>
<reference evidence="1" key="1">
    <citation type="submission" date="2019-08" db="EMBL/GenBank/DDBJ databases">
        <authorList>
            <person name="Kucharzyk K."/>
            <person name="Murdoch R.W."/>
            <person name="Higgins S."/>
            <person name="Loffler F."/>
        </authorList>
    </citation>
    <scope>NUCLEOTIDE SEQUENCE</scope>
</reference>
<evidence type="ECO:0000313" key="1">
    <source>
        <dbReference type="EMBL" id="MPM74167.1"/>
    </source>
</evidence>
<dbReference type="EMBL" id="VSSQ01025791">
    <property type="protein sequence ID" value="MPM74167.1"/>
    <property type="molecule type" value="Genomic_DNA"/>
</dbReference>
<proteinExistence type="predicted"/>
<protein>
    <submittedName>
        <fullName evidence="1">Uncharacterized protein</fullName>
    </submittedName>
</protein>
<comment type="caution">
    <text evidence="1">The sequence shown here is derived from an EMBL/GenBank/DDBJ whole genome shotgun (WGS) entry which is preliminary data.</text>
</comment>
<organism evidence="1">
    <name type="scientific">bioreactor metagenome</name>
    <dbReference type="NCBI Taxonomy" id="1076179"/>
    <lineage>
        <taxon>unclassified sequences</taxon>
        <taxon>metagenomes</taxon>
        <taxon>ecological metagenomes</taxon>
    </lineage>
</organism>
<gene>
    <name evidence="1" type="ORF">SDC9_121152</name>
</gene>
<sequence length="44" mass="4765">MVDAVLGRAYTMSLETDMPVEAGADMFELEIGVVAGCDQRIGFR</sequence>
<accession>A0A645CB51</accession>